<name>A0ABD0LSS9_9CAEN</name>
<feature type="region of interest" description="Disordered" evidence="15">
    <location>
        <begin position="737"/>
        <end position="760"/>
    </location>
</feature>
<feature type="coiled-coil region" evidence="14">
    <location>
        <begin position="225"/>
        <end position="322"/>
    </location>
</feature>
<dbReference type="Proteomes" id="UP001519460">
    <property type="component" value="Unassembled WGS sequence"/>
</dbReference>
<dbReference type="InterPro" id="IPR051952">
    <property type="entry name" value="Golgi-autophagy_related"/>
</dbReference>
<evidence type="ECO:0000313" key="18">
    <source>
        <dbReference type="Proteomes" id="UP001519460"/>
    </source>
</evidence>
<feature type="coiled-coil region" evidence="14">
    <location>
        <begin position="108"/>
        <end position="189"/>
    </location>
</feature>
<evidence type="ECO:0000256" key="7">
    <source>
        <dbReference type="ARBA" id="ARBA00023054"/>
    </source>
</evidence>
<feature type="compositionally biased region" description="Basic and acidic residues" evidence="15">
    <location>
        <begin position="8"/>
        <end position="22"/>
    </location>
</feature>
<feature type="domain" description="GRIP" evidence="16">
    <location>
        <begin position="819"/>
        <end position="868"/>
    </location>
</feature>
<comment type="subunit">
    <text evidence="13">Interacts with RAB6A. Directly interacts with TBC1D23. Interacts with FAM91A1; this interaction may be mediated by TBC1D23. Interacts with ARL1; this interaction recruits Golgin-97/GOLGA1 onto the Golgi apparatus.</text>
</comment>
<evidence type="ECO:0000256" key="10">
    <source>
        <dbReference type="ARBA" id="ARBA00070165"/>
    </source>
</evidence>
<keyword evidence="18" id="KW-1185">Reference proteome</keyword>
<organism evidence="17 18">
    <name type="scientific">Batillaria attramentaria</name>
    <dbReference type="NCBI Taxonomy" id="370345"/>
    <lineage>
        <taxon>Eukaryota</taxon>
        <taxon>Metazoa</taxon>
        <taxon>Spiralia</taxon>
        <taxon>Lophotrochozoa</taxon>
        <taxon>Mollusca</taxon>
        <taxon>Gastropoda</taxon>
        <taxon>Caenogastropoda</taxon>
        <taxon>Sorbeoconcha</taxon>
        <taxon>Cerithioidea</taxon>
        <taxon>Batillariidae</taxon>
        <taxon>Batillaria</taxon>
    </lineage>
</organism>
<dbReference type="Pfam" id="PF01465">
    <property type="entry name" value="GRIP"/>
    <property type="match status" value="1"/>
</dbReference>
<dbReference type="FunFam" id="1.10.220.60:FF:000002">
    <property type="entry name" value="Golgin subfamily A member 1"/>
    <property type="match status" value="1"/>
</dbReference>
<comment type="function">
    <text evidence="12">Involved in vesicular trafficking at the Golgi apparatus level. Involved in endosome-to-Golgi trafficking. Mechanistically, captures transport vesicles arriving from endosomes via the protein TBC1D23. Recognized vesicles are then tethered to the trans-Golgi before subsequent SNARE engagement and vesicle fusion. Selectively regulates E-cadherin transport from the trans-Golgi network in tubulovesicular carriers.</text>
</comment>
<evidence type="ECO:0000256" key="6">
    <source>
        <dbReference type="ARBA" id="ARBA00023034"/>
    </source>
</evidence>
<evidence type="ECO:0000256" key="2">
    <source>
        <dbReference type="ARBA" id="ARBA00004218"/>
    </source>
</evidence>
<dbReference type="InterPro" id="IPR000237">
    <property type="entry name" value="GRIP_dom"/>
</dbReference>
<keyword evidence="6" id="KW-0333">Golgi apparatus</keyword>
<evidence type="ECO:0000259" key="16">
    <source>
        <dbReference type="PROSITE" id="PS50913"/>
    </source>
</evidence>
<reference evidence="17 18" key="1">
    <citation type="journal article" date="2023" name="Sci. Data">
        <title>Genome assembly of the Korean intertidal mud-creeper Batillaria attramentaria.</title>
        <authorList>
            <person name="Patra A.K."/>
            <person name="Ho P.T."/>
            <person name="Jun S."/>
            <person name="Lee S.J."/>
            <person name="Kim Y."/>
            <person name="Won Y.J."/>
        </authorList>
    </citation>
    <scope>NUCLEOTIDE SEQUENCE [LARGE SCALE GENOMIC DNA]</scope>
    <source>
        <strain evidence="17">Wonlab-2016</strain>
    </source>
</reference>
<keyword evidence="9" id="KW-0968">Cytoplasmic vesicle</keyword>
<dbReference type="GO" id="GO:0000139">
    <property type="term" value="C:Golgi membrane"/>
    <property type="evidence" value="ECO:0007669"/>
    <property type="project" value="UniProtKB-SubCell"/>
</dbReference>
<dbReference type="SUPFAM" id="SSF57997">
    <property type="entry name" value="Tropomyosin"/>
    <property type="match status" value="1"/>
</dbReference>
<comment type="subcellular location">
    <subcellularLocation>
        <location evidence="2">Cytoplasmic vesicle</location>
        <location evidence="2">Secretory vesicle</location>
        <location evidence="2">Acrosome</location>
    </subcellularLocation>
    <subcellularLocation>
        <location evidence="3">Golgi apparatus membrane</location>
        <topology evidence="3">Peripheral membrane protein</topology>
    </subcellularLocation>
    <subcellularLocation>
        <location evidence="1">Golgi apparatus</location>
        <location evidence="1">trans-Golgi network membrane</location>
    </subcellularLocation>
</comment>
<dbReference type="Gene3D" id="1.10.287.1490">
    <property type="match status" value="1"/>
</dbReference>
<dbReference type="GO" id="GO:0001669">
    <property type="term" value="C:acrosomal vesicle"/>
    <property type="evidence" value="ECO:0007669"/>
    <property type="project" value="UniProtKB-SubCell"/>
</dbReference>
<feature type="coiled-coil region" evidence="14">
    <location>
        <begin position="352"/>
        <end position="482"/>
    </location>
</feature>
<proteinExistence type="predicted"/>
<evidence type="ECO:0000256" key="9">
    <source>
        <dbReference type="ARBA" id="ARBA00023329"/>
    </source>
</evidence>
<evidence type="ECO:0000256" key="3">
    <source>
        <dbReference type="ARBA" id="ARBA00004395"/>
    </source>
</evidence>
<sequence>MFAKLKKKVIEENGGKAKEVGDRPLLGSPGAASLPGNVSPLRRNSGTPTPVHSPLSKEPPSKGADAQSTPSLSSGDEASVRDASVSREDLAAMLLKRTEQCKKMEGNISDLASLIKDKNRTIEQLETQIKQHEEALAQRLGEQKSEFEAYRDKLIAGYQEDKQALGKEKQELMQKLHEAEEYRDKFLKREADTDEIQDFATQELAKVKHMLLMTQGELETCKKDLTSKTELLETAQAKVKQLETELSKTTEKSSTLEKECERLREDNKERAELVMALTKEKSVFERRLEQLNSELTQKQKQVAELNEQLSDLDGKLRSVEHSTEQHKNKYSVVTVCKVSATADMKTLEVLAAQQTAKLLEEKQDHIDVLEERVATLQQRLHDHSLSGDERVTALQAERDTVEKKLSEMRQQLTEVKSTWSDKISHLEEQISHLNTKIVEDSEEMASNQRAADSMRENFHRQIEELRSKVEDAERRALENYELACSKDTHYEQQVRDLETALSHARLTTVDTETQLRSKLNSLEMQLSELQTARQAEQEEAKNKLEHLQQQNAQSVERELHMEQTLKAAEARCAQLQVEASNQTEEVTRLRKELDSHSQTSQGHGQKVTELEQKIAKLQTELSSATALLSTTQKKFAESDKERGELMVRNAQLSQQVTSHNKKLTQQQAEMDTLMADRDGTIQSQEMQSAQTQMGNAEHFESTIRDLQDQLADKTRTLKKQEQTVKDLRQTLQRELKVQALPNDDASDDASSPATSRKFPPRQPATIAVTQQSHNNNSLAPPSTSYAAASSSSTTAAVKPMTVGSTMAVSDQRGFTVRRDLEQDVNFQYLKHVVLKFMLSRESEAVQLIKAVAVLLNFTQQEQQLIKQTLEWKMSWFGSRPSAGKGQMAKVVPPSF</sequence>
<dbReference type="SMART" id="SM00755">
    <property type="entry name" value="Grip"/>
    <property type="match status" value="1"/>
</dbReference>
<dbReference type="EMBL" id="JACVVK020000025">
    <property type="protein sequence ID" value="KAK7502538.1"/>
    <property type="molecule type" value="Genomic_DNA"/>
</dbReference>
<feature type="coiled-coil region" evidence="14">
    <location>
        <begin position="512"/>
        <end position="669"/>
    </location>
</feature>
<keyword evidence="5" id="KW-0013">ADP-ribosylation</keyword>
<keyword evidence="7 14" id="KW-0175">Coiled coil</keyword>
<evidence type="ECO:0000256" key="8">
    <source>
        <dbReference type="ARBA" id="ARBA00023136"/>
    </source>
</evidence>
<evidence type="ECO:0000256" key="13">
    <source>
        <dbReference type="ARBA" id="ARBA00093537"/>
    </source>
</evidence>
<evidence type="ECO:0000256" key="14">
    <source>
        <dbReference type="SAM" id="Coils"/>
    </source>
</evidence>
<keyword evidence="8" id="KW-0472">Membrane</keyword>
<dbReference type="PANTHER" id="PTHR23157:SF24">
    <property type="entry name" value="GOLGIN SUBFAMILY A MEMBER 1"/>
    <property type="match status" value="1"/>
</dbReference>
<evidence type="ECO:0000256" key="11">
    <source>
        <dbReference type="ARBA" id="ARBA00078935"/>
    </source>
</evidence>
<dbReference type="AlphaFoldDB" id="A0ABD0LSS9"/>
<feature type="coiled-coil region" evidence="14">
    <location>
        <begin position="696"/>
        <end position="737"/>
    </location>
</feature>
<feature type="region of interest" description="Disordered" evidence="15">
    <location>
        <begin position="1"/>
        <end position="86"/>
    </location>
</feature>
<dbReference type="Gene3D" id="1.10.220.60">
    <property type="entry name" value="GRIP domain"/>
    <property type="match status" value="1"/>
</dbReference>
<accession>A0ABD0LSS9</accession>
<dbReference type="PANTHER" id="PTHR23157">
    <property type="entry name" value="GRIP AND COILED-COIL DOMAIN-CONTAINING PROTEIN 1"/>
    <property type="match status" value="1"/>
</dbReference>
<evidence type="ECO:0000256" key="15">
    <source>
        <dbReference type="SAM" id="MobiDB-lite"/>
    </source>
</evidence>
<comment type="caution">
    <text evidence="17">The sequence shown here is derived from an EMBL/GenBank/DDBJ whole genome shotgun (WGS) entry which is preliminary data.</text>
</comment>
<feature type="compositionally biased region" description="Polar residues" evidence="15">
    <location>
        <begin position="66"/>
        <end position="76"/>
    </location>
</feature>
<evidence type="ECO:0000256" key="5">
    <source>
        <dbReference type="ARBA" id="ARBA00022765"/>
    </source>
</evidence>
<keyword evidence="4" id="KW-0597">Phosphoprotein</keyword>
<evidence type="ECO:0000313" key="17">
    <source>
        <dbReference type="EMBL" id="KAK7502538.1"/>
    </source>
</evidence>
<dbReference type="PROSITE" id="PS50913">
    <property type="entry name" value="GRIP"/>
    <property type="match status" value="1"/>
</dbReference>
<evidence type="ECO:0000256" key="1">
    <source>
        <dbReference type="ARBA" id="ARBA00004198"/>
    </source>
</evidence>
<evidence type="ECO:0000256" key="12">
    <source>
        <dbReference type="ARBA" id="ARBA00093371"/>
    </source>
</evidence>
<evidence type="ECO:0000256" key="4">
    <source>
        <dbReference type="ARBA" id="ARBA00022553"/>
    </source>
</evidence>
<dbReference type="GO" id="GO:0005802">
    <property type="term" value="C:trans-Golgi network"/>
    <property type="evidence" value="ECO:0007669"/>
    <property type="project" value="UniProtKB-ARBA"/>
</dbReference>
<protein>
    <recommendedName>
        <fullName evidence="10">Golgin subfamily A member 1</fullName>
    </recommendedName>
    <alternativeName>
        <fullName evidence="11">Golgin-97</fullName>
    </alternativeName>
</protein>
<gene>
    <name evidence="17" type="ORF">BaRGS_00006113</name>
</gene>